<evidence type="ECO:0000256" key="8">
    <source>
        <dbReference type="SAM" id="Phobius"/>
    </source>
</evidence>
<dbReference type="Proteomes" id="UP000177932">
    <property type="component" value="Unassembled WGS sequence"/>
</dbReference>
<evidence type="ECO:0000256" key="2">
    <source>
        <dbReference type="ARBA" id="ARBA00022448"/>
    </source>
</evidence>
<comment type="caution">
    <text evidence="11">The sequence shown here is derived from an EMBL/GenBank/DDBJ whole genome shotgun (WGS) entry which is preliminary data.</text>
</comment>
<evidence type="ECO:0000313" key="11">
    <source>
        <dbReference type="EMBL" id="OGZ57918.1"/>
    </source>
</evidence>
<evidence type="ECO:0000313" key="12">
    <source>
        <dbReference type="Proteomes" id="UP000177932"/>
    </source>
</evidence>
<evidence type="ECO:0000259" key="10">
    <source>
        <dbReference type="PROSITE" id="PS50929"/>
    </source>
</evidence>
<feature type="transmembrane region" description="Helical" evidence="8">
    <location>
        <begin position="144"/>
        <end position="165"/>
    </location>
</feature>
<dbReference type="PROSITE" id="PS00211">
    <property type="entry name" value="ABC_TRANSPORTER_1"/>
    <property type="match status" value="1"/>
</dbReference>
<feature type="domain" description="ABC transporter" evidence="9">
    <location>
        <begin position="346"/>
        <end position="580"/>
    </location>
</feature>
<dbReference type="PROSITE" id="PS50893">
    <property type="entry name" value="ABC_TRANSPORTER_2"/>
    <property type="match status" value="1"/>
</dbReference>
<dbReference type="SMART" id="SM00382">
    <property type="entry name" value="AAA"/>
    <property type="match status" value="1"/>
</dbReference>
<protein>
    <recommendedName>
        <fullName evidence="13">ABC transporter ATP-binding protein</fullName>
    </recommendedName>
</protein>
<dbReference type="STRING" id="1802158.A2827_01725"/>
<dbReference type="GO" id="GO:0140359">
    <property type="term" value="F:ABC-type transporter activity"/>
    <property type="evidence" value="ECO:0007669"/>
    <property type="project" value="InterPro"/>
</dbReference>
<dbReference type="GO" id="GO:0016887">
    <property type="term" value="F:ATP hydrolysis activity"/>
    <property type="evidence" value="ECO:0007669"/>
    <property type="project" value="InterPro"/>
</dbReference>
<proteinExistence type="predicted"/>
<dbReference type="PANTHER" id="PTHR24221:SF654">
    <property type="entry name" value="ATP-BINDING CASSETTE SUB-FAMILY B MEMBER 6"/>
    <property type="match status" value="1"/>
</dbReference>
<feature type="transmembrane region" description="Helical" evidence="8">
    <location>
        <begin position="283"/>
        <end position="303"/>
    </location>
</feature>
<evidence type="ECO:0000256" key="3">
    <source>
        <dbReference type="ARBA" id="ARBA00022692"/>
    </source>
</evidence>
<feature type="transmembrane region" description="Helical" evidence="8">
    <location>
        <begin position="61"/>
        <end position="83"/>
    </location>
</feature>
<dbReference type="InterPro" id="IPR027417">
    <property type="entry name" value="P-loop_NTPase"/>
</dbReference>
<dbReference type="InterPro" id="IPR017871">
    <property type="entry name" value="ABC_transporter-like_CS"/>
</dbReference>
<feature type="transmembrane region" description="Helical" evidence="8">
    <location>
        <begin position="171"/>
        <end position="188"/>
    </location>
</feature>
<dbReference type="AlphaFoldDB" id="A0A1G2H7J7"/>
<accession>A0A1G2H7J7</accession>
<evidence type="ECO:0000256" key="5">
    <source>
        <dbReference type="ARBA" id="ARBA00022840"/>
    </source>
</evidence>
<dbReference type="FunFam" id="3.40.50.300:FF:000287">
    <property type="entry name" value="Multidrug ABC transporter ATP-binding protein"/>
    <property type="match status" value="1"/>
</dbReference>
<dbReference type="GO" id="GO:0005524">
    <property type="term" value="F:ATP binding"/>
    <property type="evidence" value="ECO:0007669"/>
    <property type="project" value="UniProtKB-KW"/>
</dbReference>
<dbReference type="CDD" id="cd07346">
    <property type="entry name" value="ABC_6TM_exporters"/>
    <property type="match status" value="1"/>
</dbReference>
<dbReference type="Pfam" id="PF00664">
    <property type="entry name" value="ABC_membrane"/>
    <property type="match status" value="1"/>
</dbReference>
<dbReference type="InterPro" id="IPR003439">
    <property type="entry name" value="ABC_transporter-like_ATP-bd"/>
</dbReference>
<dbReference type="PANTHER" id="PTHR24221">
    <property type="entry name" value="ATP-BINDING CASSETTE SUB-FAMILY B"/>
    <property type="match status" value="1"/>
</dbReference>
<name>A0A1G2H7J7_9BACT</name>
<comment type="subcellular location">
    <subcellularLocation>
        <location evidence="1">Cell membrane</location>
        <topology evidence="1">Multi-pass membrane protein</topology>
    </subcellularLocation>
</comment>
<keyword evidence="7 8" id="KW-0472">Membrane</keyword>
<dbReference type="Pfam" id="PF00005">
    <property type="entry name" value="ABC_tran"/>
    <property type="match status" value="1"/>
</dbReference>
<dbReference type="SUPFAM" id="SSF90123">
    <property type="entry name" value="ABC transporter transmembrane region"/>
    <property type="match status" value="1"/>
</dbReference>
<dbReference type="InterPro" id="IPR036640">
    <property type="entry name" value="ABC1_TM_sf"/>
</dbReference>
<feature type="transmembrane region" description="Helical" evidence="8">
    <location>
        <begin position="258"/>
        <end position="277"/>
    </location>
</feature>
<dbReference type="SUPFAM" id="SSF52540">
    <property type="entry name" value="P-loop containing nucleoside triphosphate hydrolases"/>
    <property type="match status" value="1"/>
</dbReference>
<evidence type="ECO:0000256" key="1">
    <source>
        <dbReference type="ARBA" id="ARBA00004651"/>
    </source>
</evidence>
<dbReference type="EMBL" id="MHOD01000019">
    <property type="protein sequence ID" value="OGZ57918.1"/>
    <property type="molecule type" value="Genomic_DNA"/>
</dbReference>
<keyword evidence="4" id="KW-0547">Nucleotide-binding</keyword>
<dbReference type="InterPro" id="IPR039421">
    <property type="entry name" value="Type_1_exporter"/>
</dbReference>
<organism evidence="11 12">
    <name type="scientific">Candidatus Spechtbacteria bacterium RIFCSPHIGHO2_01_FULL_43_30</name>
    <dbReference type="NCBI Taxonomy" id="1802158"/>
    <lineage>
        <taxon>Bacteria</taxon>
        <taxon>Candidatus Spechtiibacteriota</taxon>
    </lineage>
</organism>
<dbReference type="Gene3D" id="3.40.50.300">
    <property type="entry name" value="P-loop containing nucleotide triphosphate hydrolases"/>
    <property type="match status" value="1"/>
</dbReference>
<dbReference type="GO" id="GO:0034040">
    <property type="term" value="F:ATPase-coupled lipid transmembrane transporter activity"/>
    <property type="evidence" value="ECO:0007669"/>
    <property type="project" value="TreeGrafter"/>
</dbReference>
<gene>
    <name evidence="11" type="ORF">A2827_01725</name>
</gene>
<dbReference type="PROSITE" id="PS50929">
    <property type="entry name" value="ABC_TM1F"/>
    <property type="match status" value="1"/>
</dbReference>
<dbReference type="InterPro" id="IPR011527">
    <property type="entry name" value="ABC1_TM_dom"/>
</dbReference>
<keyword evidence="5" id="KW-0067">ATP-binding</keyword>
<keyword evidence="2" id="KW-0813">Transport</keyword>
<dbReference type="InterPro" id="IPR003593">
    <property type="entry name" value="AAA+_ATPase"/>
</dbReference>
<evidence type="ECO:0000256" key="7">
    <source>
        <dbReference type="ARBA" id="ARBA00023136"/>
    </source>
</evidence>
<evidence type="ECO:0000256" key="6">
    <source>
        <dbReference type="ARBA" id="ARBA00022989"/>
    </source>
</evidence>
<dbReference type="GO" id="GO:0005886">
    <property type="term" value="C:plasma membrane"/>
    <property type="evidence" value="ECO:0007669"/>
    <property type="project" value="UniProtKB-SubCell"/>
</dbReference>
<reference evidence="11 12" key="1">
    <citation type="journal article" date="2016" name="Nat. Commun.">
        <title>Thousands of microbial genomes shed light on interconnected biogeochemical processes in an aquifer system.</title>
        <authorList>
            <person name="Anantharaman K."/>
            <person name="Brown C.T."/>
            <person name="Hug L.A."/>
            <person name="Sharon I."/>
            <person name="Castelle C.J."/>
            <person name="Probst A.J."/>
            <person name="Thomas B.C."/>
            <person name="Singh A."/>
            <person name="Wilkins M.J."/>
            <person name="Karaoz U."/>
            <person name="Brodie E.L."/>
            <person name="Williams K.H."/>
            <person name="Hubbard S.S."/>
            <person name="Banfield J.F."/>
        </authorList>
    </citation>
    <scope>NUCLEOTIDE SEQUENCE [LARGE SCALE GENOMIC DNA]</scope>
</reference>
<evidence type="ECO:0000259" key="9">
    <source>
        <dbReference type="PROSITE" id="PS50893"/>
    </source>
</evidence>
<feature type="domain" description="ABC transmembrane type-1" evidence="10">
    <location>
        <begin position="26"/>
        <end position="312"/>
    </location>
</feature>
<dbReference type="Gene3D" id="1.20.1560.10">
    <property type="entry name" value="ABC transporter type 1, transmembrane domain"/>
    <property type="match status" value="1"/>
</dbReference>
<evidence type="ECO:0000256" key="4">
    <source>
        <dbReference type="ARBA" id="ARBA00022741"/>
    </source>
</evidence>
<sequence length="588" mass="65962">MFIMNPKLIFKYYWPHIKKYKKSGILAFIGYGLGTLALDAGAPLLYTRIIDTVSSSEDRSAAAGTLISALLMLGAVIFAYNLFYRAADYAMAFCQSHIGKNIADDAFSRLQTHSYDFFSNSFTGALVARVKRYVDAFETIHDQIVFTIWMHGLRLILGICVLAWFAPILGGIFFVWLVLYTTITILFAKKKIKRDLLETEANSKVTANLADVITNILNVKMFSSQKKESAIFAKATDLEQRRLKDALYFQNIQFTFQGYFIGIFEFVGMYAALTLWIDGVISAGTIILMQIYILKSFDIVWNIGRNFTRTMRAFAEAKEMVDIFEKPLSVKDPENPEKCQINEGYIKFENVSFRYGDGGDIFSNLSFDIKPGEKVGLVGPSGAGKTTVTKLLLRFADLQKGRILIDGQDISRITQSDLRSNISYVAQDPILFHRTIRENIAYSAYGAGEDSVAEAAKSAHAHDFILNLPKGYDTLVGERGVKLSGGERQRVAIARAMLKDSPILVLDEATSSLDSISEKHIQDAFDNLMRGRTTMVVAHRLSTIQKMDRIMVFDKGMILEQGTHNELIQKNGLYSELWREQSHGFVGG</sequence>
<keyword evidence="6 8" id="KW-1133">Transmembrane helix</keyword>
<evidence type="ECO:0008006" key="13">
    <source>
        <dbReference type="Google" id="ProtNLM"/>
    </source>
</evidence>
<keyword evidence="3 8" id="KW-0812">Transmembrane</keyword>